<dbReference type="GO" id="GO:0005886">
    <property type="term" value="C:plasma membrane"/>
    <property type="evidence" value="ECO:0007669"/>
    <property type="project" value="UniProtKB-ARBA"/>
</dbReference>
<dbReference type="Pfam" id="PF00512">
    <property type="entry name" value="HisKA"/>
    <property type="match status" value="1"/>
</dbReference>
<dbReference type="SUPFAM" id="SSF52172">
    <property type="entry name" value="CheY-like"/>
    <property type="match status" value="1"/>
</dbReference>
<dbReference type="InterPro" id="IPR036097">
    <property type="entry name" value="HisK_dim/P_sf"/>
</dbReference>
<dbReference type="EC" id="2.7.13.3" evidence="2"/>
<reference evidence="10 11" key="1">
    <citation type="submission" date="2016-11" db="EMBL/GenBank/DDBJ databases">
        <title>Mixed transmission modes and dynamic genome evolution in an obligate animal-bacterial symbiosis.</title>
        <authorList>
            <person name="Russell S.L."/>
            <person name="Corbett-Detig R.B."/>
            <person name="Cavanaugh C.M."/>
        </authorList>
    </citation>
    <scope>NUCLEOTIDE SEQUENCE [LARGE SCALE GENOMIC DNA]</scope>
    <source>
        <strain evidence="10">Sveles-Q1</strain>
    </source>
</reference>
<keyword evidence="5" id="KW-0418">Kinase</keyword>
<feature type="domain" description="Histidine kinase" evidence="8">
    <location>
        <begin position="53"/>
        <end position="269"/>
    </location>
</feature>
<dbReference type="InterPro" id="IPR003661">
    <property type="entry name" value="HisK_dim/P_dom"/>
</dbReference>
<keyword evidence="11" id="KW-1185">Reference proteome</keyword>
<comment type="caution">
    <text evidence="10">The sequence shown here is derived from an EMBL/GenBank/DDBJ whole genome shotgun (WGS) entry which is preliminary data.</text>
</comment>
<dbReference type="PANTHER" id="PTHR43047:SF72">
    <property type="entry name" value="OSMOSENSING HISTIDINE PROTEIN KINASE SLN1"/>
    <property type="match status" value="1"/>
</dbReference>
<dbReference type="GO" id="GO:0009927">
    <property type="term" value="F:histidine phosphotransfer kinase activity"/>
    <property type="evidence" value="ECO:0007669"/>
    <property type="project" value="TreeGrafter"/>
</dbReference>
<gene>
    <name evidence="10" type="ORF">BOW53_06395</name>
</gene>
<dbReference type="RefSeq" id="WP_078483255.1">
    <property type="nucleotide sequence ID" value="NZ_MPRL01000018.1"/>
</dbReference>
<evidence type="ECO:0000256" key="5">
    <source>
        <dbReference type="ARBA" id="ARBA00022777"/>
    </source>
</evidence>
<dbReference type="PRINTS" id="PR00344">
    <property type="entry name" value="BCTRLSENSOR"/>
</dbReference>
<dbReference type="Gene3D" id="3.40.50.2300">
    <property type="match status" value="1"/>
</dbReference>
<sequence length="416" mass="46383">MLIDLTAQKQIEAELRDLNEQLENQVEARAADLNAALLIAEHANEAKSQFLSRMSHELRTPLNAVLGFAQLLKLDSGLEEMHGNYVEEILGASHHLLELINEVLDIAKIESGNIDMTLQEVELNEVLDECLALVGALAEQYQISLDVQCDKGVVVLSDRTRLKQVLLNLLSNAIKYNNKGGEVRLTVESRGERQIRIEIADTGTGISNGDLELMFQPFNRLGAENSTIEGSGIGLTLTRHIVELMGSTLDVVSELGKGSSFWFELPAGDVSKQKEIDQKLSLPIEMELLSKVGARTVLYIEDNPVNLMFIQQLLTRCKNIKLLTAEAPRRGIDLAIEHQPDLILLDINLPEMDGYQVMEYLQEKLQFDTTPIIAITANAMQEDIERGIEAGFTDYLTKPLDIRHFYGVVEKALQLN</sequence>
<dbReference type="Pfam" id="PF00072">
    <property type="entry name" value="Response_reg"/>
    <property type="match status" value="1"/>
</dbReference>
<dbReference type="SMART" id="SM00448">
    <property type="entry name" value="REC"/>
    <property type="match status" value="1"/>
</dbReference>
<name>A0A1T2L6N5_9GAMM</name>
<dbReference type="InterPro" id="IPR011006">
    <property type="entry name" value="CheY-like_superfamily"/>
</dbReference>
<keyword evidence="7" id="KW-0175">Coiled coil</keyword>
<accession>A0A1T2L6N5</accession>
<evidence type="ECO:0000256" key="1">
    <source>
        <dbReference type="ARBA" id="ARBA00000085"/>
    </source>
</evidence>
<dbReference type="SMART" id="SM00387">
    <property type="entry name" value="HATPase_c"/>
    <property type="match status" value="1"/>
</dbReference>
<feature type="coiled-coil region" evidence="7">
    <location>
        <begin position="5"/>
        <end position="32"/>
    </location>
</feature>
<proteinExistence type="predicted"/>
<dbReference type="InterPro" id="IPR001789">
    <property type="entry name" value="Sig_transdc_resp-reg_receiver"/>
</dbReference>
<evidence type="ECO:0000259" key="9">
    <source>
        <dbReference type="PROSITE" id="PS50110"/>
    </source>
</evidence>
<evidence type="ECO:0000256" key="3">
    <source>
        <dbReference type="ARBA" id="ARBA00022553"/>
    </source>
</evidence>
<dbReference type="Gene3D" id="3.30.565.10">
    <property type="entry name" value="Histidine kinase-like ATPase, C-terminal domain"/>
    <property type="match status" value="1"/>
</dbReference>
<dbReference type="InterPro" id="IPR036890">
    <property type="entry name" value="HATPase_C_sf"/>
</dbReference>
<dbReference type="EMBL" id="MPRL01000018">
    <property type="protein sequence ID" value="OOZ40743.1"/>
    <property type="molecule type" value="Genomic_DNA"/>
</dbReference>
<evidence type="ECO:0000313" key="11">
    <source>
        <dbReference type="Proteomes" id="UP000191110"/>
    </source>
</evidence>
<evidence type="ECO:0000256" key="6">
    <source>
        <dbReference type="PROSITE-ProRule" id="PRU00169"/>
    </source>
</evidence>
<dbReference type="SUPFAM" id="SSF55874">
    <property type="entry name" value="ATPase domain of HSP90 chaperone/DNA topoisomerase II/histidine kinase"/>
    <property type="match status" value="1"/>
</dbReference>
<dbReference type="SUPFAM" id="SSF47384">
    <property type="entry name" value="Homodimeric domain of signal transducing histidine kinase"/>
    <property type="match status" value="1"/>
</dbReference>
<evidence type="ECO:0000313" key="10">
    <source>
        <dbReference type="EMBL" id="OOZ40743.1"/>
    </source>
</evidence>
<dbReference type="GO" id="GO:0000155">
    <property type="term" value="F:phosphorelay sensor kinase activity"/>
    <property type="evidence" value="ECO:0007669"/>
    <property type="project" value="InterPro"/>
</dbReference>
<dbReference type="InterPro" id="IPR003594">
    <property type="entry name" value="HATPase_dom"/>
</dbReference>
<dbReference type="Proteomes" id="UP000191110">
    <property type="component" value="Unassembled WGS sequence"/>
</dbReference>
<evidence type="ECO:0000256" key="2">
    <source>
        <dbReference type="ARBA" id="ARBA00012438"/>
    </source>
</evidence>
<keyword evidence="4" id="KW-0808">Transferase</keyword>
<feature type="domain" description="Response regulatory" evidence="9">
    <location>
        <begin position="296"/>
        <end position="413"/>
    </location>
</feature>
<organism evidence="10 11">
    <name type="scientific">Solemya pervernicosa gill symbiont</name>
    <dbReference type="NCBI Taxonomy" id="642797"/>
    <lineage>
        <taxon>Bacteria</taxon>
        <taxon>Pseudomonadati</taxon>
        <taxon>Pseudomonadota</taxon>
        <taxon>Gammaproteobacteria</taxon>
        <taxon>sulfur-oxidizing symbionts</taxon>
    </lineage>
</organism>
<dbReference type="OrthoDB" id="9810730at2"/>
<dbReference type="SMART" id="SM00388">
    <property type="entry name" value="HisKA"/>
    <property type="match status" value="1"/>
</dbReference>
<keyword evidence="3 6" id="KW-0597">Phosphoprotein</keyword>
<dbReference type="CDD" id="cd00082">
    <property type="entry name" value="HisKA"/>
    <property type="match status" value="1"/>
</dbReference>
<evidence type="ECO:0000259" key="8">
    <source>
        <dbReference type="PROSITE" id="PS50109"/>
    </source>
</evidence>
<dbReference type="InterPro" id="IPR005467">
    <property type="entry name" value="His_kinase_dom"/>
</dbReference>
<feature type="modified residue" description="4-aspartylphosphate" evidence="6">
    <location>
        <position position="346"/>
    </location>
</feature>
<dbReference type="PROSITE" id="PS50110">
    <property type="entry name" value="RESPONSE_REGULATORY"/>
    <property type="match status" value="1"/>
</dbReference>
<dbReference type="PANTHER" id="PTHR43047">
    <property type="entry name" value="TWO-COMPONENT HISTIDINE PROTEIN KINASE"/>
    <property type="match status" value="1"/>
</dbReference>
<dbReference type="Gene3D" id="1.10.287.130">
    <property type="match status" value="1"/>
</dbReference>
<evidence type="ECO:0000256" key="7">
    <source>
        <dbReference type="SAM" id="Coils"/>
    </source>
</evidence>
<dbReference type="FunFam" id="3.30.565.10:FF:000006">
    <property type="entry name" value="Sensor histidine kinase WalK"/>
    <property type="match status" value="1"/>
</dbReference>
<dbReference type="InterPro" id="IPR004358">
    <property type="entry name" value="Sig_transdc_His_kin-like_C"/>
</dbReference>
<evidence type="ECO:0000256" key="4">
    <source>
        <dbReference type="ARBA" id="ARBA00022679"/>
    </source>
</evidence>
<dbReference type="Pfam" id="PF02518">
    <property type="entry name" value="HATPase_c"/>
    <property type="match status" value="1"/>
</dbReference>
<comment type="catalytic activity">
    <reaction evidence="1">
        <text>ATP + protein L-histidine = ADP + protein N-phospho-L-histidine.</text>
        <dbReference type="EC" id="2.7.13.3"/>
    </reaction>
</comment>
<dbReference type="AlphaFoldDB" id="A0A1T2L6N5"/>
<dbReference type="PROSITE" id="PS50109">
    <property type="entry name" value="HIS_KIN"/>
    <property type="match status" value="1"/>
</dbReference>
<protein>
    <recommendedName>
        <fullName evidence="2">histidine kinase</fullName>
        <ecNumber evidence="2">2.7.13.3</ecNumber>
    </recommendedName>
</protein>